<keyword evidence="2" id="KW-0812">Transmembrane</keyword>
<dbReference type="PROSITE" id="PS50076">
    <property type="entry name" value="DNAJ_2"/>
    <property type="match status" value="1"/>
</dbReference>
<feature type="compositionally biased region" description="Polar residues" evidence="1">
    <location>
        <begin position="175"/>
        <end position="197"/>
    </location>
</feature>
<feature type="compositionally biased region" description="Basic and acidic residues" evidence="1">
    <location>
        <begin position="215"/>
        <end position="224"/>
    </location>
</feature>
<name>A0A9W8AR60_9FUNG</name>
<reference evidence="4" key="1">
    <citation type="submission" date="2022-07" db="EMBL/GenBank/DDBJ databases">
        <title>Phylogenomic reconstructions and comparative analyses of Kickxellomycotina fungi.</title>
        <authorList>
            <person name="Reynolds N.K."/>
            <person name="Stajich J.E."/>
            <person name="Barry K."/>
            <person name="Grigoriev I.V."/>
            <person name="Crous P."/>
            <person name="Smith M.E."/>
        </authorList>
    </citation>
    <scope>NUCLEOTIDE SEQUENCE</scope>
    <source>
        <strain evidence="4">RSA 1196</strain>
    </source>
</reference>
<feature type="region of interest" description="Disordered" evidence="1">
    <location>
        <begin position="122"/>
        <end position="197"/>
    </location>
</feature>
<gene>
    <name evidence="4" type="ORF">IWQ62_005354</name>
</gene>
<evidence type="ECO:0000256" key="2">
    <source>
        <dbReference type="SAM" id="Phobius"/>
    </source>
</evidence>
<protein>
    <recommendedName>
        <fullName evidence="3">J domain-containing protein</fullName>
    </recommendedName>
</protein>
<keyword evidence="2" id="KW-1133">Transmembrane helix</keyword>
<feature type="region of interest" description="Disordered" evidence="1">
    <location>
        <begin position="41"/>
        <end position="65"/>
    </location>
</feature>
<accession>A0A9W8AR60</accession>
<feature type="region of interest" description="Disordered" evidence="1">
    <location>
        <begin position="205"/>
        <end position="224"/>
    </location>
</feature>
<keyword evidence="5" id="KW-1185">Reference proteome</keyword>
<feature type="transmembrane region" description="Helical" evidence="2">
    <location>
        <begin position="244"/>
        <end position="265"/>
    </location>
</feature>
<keyword evidence="2" id="KW-0472">Membrane</keyword>
<proteinExistence type="predicted"/>
<dbReference type="PANTHER" id="PTHR24074">
    <property type="entry name" value="CO-CHAPERONE PROTEIN DJLA"/>
    <property type="match status" value="1"/>
</dbReference>
<dbReference type="Proteomes" id="UP001150925">
    <property type="component" value="Unassembled WGS sequence"/>
</dbReference>
<feature type="domain" description="J" evidence="3">
    <location>
        <begin position="54"/>
        <end position="119"/>
    </location>
</feature>
<dbReference type="Gene3D" id="1.10.287.110">
    <property type="entry name" value="DnaJ domain"/>
    <property type="match status" value="1"/>
</dbReference>
<comment type="caution">
    <text evidence="4">The sequence shown here is derived from an EMBL/GenBank/DDBJ whole genome shotgun (WGS) entry which is preliminary data.</text>
</comment>
<dbReference type="OrthoDB" id="445556at2759"/>
<dbReference type="SUPFAM" id="SSF46565">
    <property type="entry name" value="Chaperone J-domain"/>
    <property type="match status" value="1"/>
</dbReference>
<dbReference type="SMART" id="SM00271">
    <property type="entry name" value="DnaJ"/>
    <property type="match status" value="1"/>
</dbReference>
<feature type="compositionally biased region" description="Polar residues" evidence="1">
    <location>
        <begin position="130"/>
        <end position="166"/>
    </location>
</feature>
<organism evidence="4 5">
    <name type="scientific">Dispira parvispora</name>
    <dbReference type="NCBI Taxonomy" id="1520584"/>
    <lineage>
        <taxon>Eukaryota</taxon>
        <taxon>Fungi</taxon>
        <taxon>Fungi incertae sedis</taxon>
        <taxon>Zoopagomycota</taxon>
        <taxon>Kickxellomycotina</taxon>
        <taxon>Dimargaritomycetes</taxon>
        <taxon>Dimargaritales</taxon>
        <taxon>Dimargaritaceae</taxon>
        <taxon>Dispira</taxon>
    </lineage>
</organism>
<dbReference type="AlphaFoldDB" id="A0A9W8AR60"/>
<dbReference type="EMBL" id="JANBPY010002167">
    <property type="protein sequence ID" value="KAJ1956211.1"/>
    <property type="molecule type" value="Genomic_DNA"/>
</dbReference>
<sequence>MQSCQATLRRLGRQELHGRNANLSRLPFLCTKRENRIHTPFRGMSTHPQPGQHSHYETLGVHPTASRQEIKKKFYELSMKYHPDRNQGNEEAHSRFIKFNEAYDVLRDDRKRRDHDRVLRLRHHHHYQQPGRNQTGSHSSRPPQYYSRQTRSSPQYQRNRSASWAYQQGYARPTGETTGAQESGSSQSHAWTTASRARRWNQNQSFTEAQTKSAHHSDHKNIYRGLHDLPPSDFDIYIERVSSVVSTLSLTGGSLLVALYMAYFYDTHMKTEPSQKFDATEFADK</sequence>
<dbReference type="Pfam" id="PF00226">
    <property type="entry name" value="DnaJ"/>
    <property type="match status" value="1"/>
</dbReference>
<dbReference type="CDD" id="cd06257">
    <property type="entry name" value="DnaJ"/>
    <property type="match status" value="1"/>
</dbReference>
<dbReference type="InterPro" id="IPR050817">
    <property type="entry name" value="DjlA_DnaK_co-chaperone"/>
</dbReference>
<evidence type="ECO:0000313" key="4">
    <source>
        <dbReference type="EMBL" id="KAJ1956211.1"/>
    </source>
</evidence>
<evidence type="ECO:0000313" key="5">
    <source>
        <dbReference type="Proteomes" id="UP001150925"/>
    </source>
</evidence>
<evidence type="ECO:0000259" key="3">
    <source>
        <dbReference type="PROSITE" id="PS50076"/>
    </source>
</evidence>
<dbReference type="PRINTS" id="PR00625">
    <property type="entry name" value="JDOMAIN"/>
</dbReference>
<dbReference type="InterPro" id="IPR036869">
    <property type="entry name" value="J_dom_sf"/>
</dbReference>
<evidence type="ECO:0000256" key="1">
    <source>
        <dbReference type="SAM" id="MobiDB-lite"/>
    </source>
</evidence>
<dbReference type="InterPro" id="IPR001623">
    <property type="entry name" value="DnaJ_domain"/>
</dbReference>